<dbReference type="EMBL" id="FUYR01000002">
    <property type="protein sequence ID" value="SKB76264.1"/>
    <property type="molecule type" value="Genomic_DNA"/>
</dbReference>
<dbReference type="RefSeq" id="WP_079703174.1">
    <property type="nucleotide sequence ID" value="NZ_FUYR01000002.1"/>
</dbReference>
<feature type="chain" id="PRO_5012549720" description="SH3 domain-containing protein" evidence="1">
    <location>
        <begin position="22"/>
        <end position="197"/>
    </location>
</feature>
<dbReference type="STRING" id="572036.SAMN05661099_2694"/>
<organism evidence="2 3">
    <name type="scientific">Daejeonella lutea</name>
    <dbReference type="NCBI Taxonomy" id="572036"/>
    <lineage>
        <taxon>Bacteria</taxon>
        <taxon>Pseudomonadati</taxon>
        <taxon>Bacteroidota</taxon>
        <taxon>Sphingobacteriia</taxon>
        <taxon>Sphingobacteriales</taxon>
        <taxon>Sphingobacteriaceae</taxon>
        <taxon>Daejeonella</taxon>
    </lineage>
</organism>
<protein>
    <recommendedName>
        <fullName evidence="4">SH3 domain-containing protein</fullName>
    </recommendedName>
</protein>
<accession>A0A1T5DX59</accession>
<sequence length="197" mass="21481">MKTSFLTFCILCAALITSAQSIIPPAAIQIQTAVLAAPADKRENSTVLGYNEKGEFIELRKGSNEMICLADDPKLTGFSVAAYHQDLDPFMKRGRDLRLAGKSAKDASDLRDEEVKSGRLLMPKQPTTLYVYTAKAENYDAATGNVKDGFLRYVIYVPYATAASTGLPTKPDVPGMPWLMDPGSHRAHIMITPAPKN</sequence>
<evidence type="ECO:0000256" key="1">
    <source>
        <dbReference type="SAM" id="SignalP"/>
    </source>
</evidence>
<evidence type="ECO:0000313" key="2">
    <source>
        <dbReference type="EMBL" id="SKB76264.1"/>
    </source>
</evidence>
<keyword evidence="1" id="KW-0732">Signal</keyword>
<feature type="signal peptide" evidence="1">
    <location>
        <begin position="1"/>
        <end position="21"/>
    </location>
</feature>
<keyword evidence="3" id="KW-1185">Reference proteome</keyword>
<dbReference type="OrthoDB" id="9793669at2"/>
<proteinExistence type="predicted"/>
<dbReference type="AlphaFoldDB" id="A0A1T5DX59"/>
<reference evidence="3" key="1">
    <citation type="submission" date="2017-02" db="EMBL/GenBank/DDBJ databases">
        <authorList>
            <person name="Varghese N."/>
            <person name="Submissions S."/>
        </authorList>
    </citation>
    <scope>NUCLEOTIDE SEQUENCE [LARGE SCALE GENOMIC DNA]</scope>
    <source>
        <strain evidence="3">DSM 22385</strain>
    </source>
</reference>
<dbReference type="Proteomes" id="UP000189981">
    <property type="component" value="Unassembled WGS sequence"/>
</dbReference>
<name>A0A1T5DX59_9SPHI</name>
<evidence type="ECO:0008006" key="4">
    <source>
        <dbReference type="Google" id="ProtNLM"/>
    </source>
</evidence>
<evidence type="ECO:0000313" key="3">
    <source>
        <dbReference type="Proteomes" id="UP000189981"/>
    </source>
</evidence>
<gene>
    <name evidence="2" type="ORF">SAMN05661099_2694</name>
</gene>